<gene>
    <name evidence="2" type="ORF">JMJ77_002842</name>
</gene>
<evidence type="ECO:0000313" key="2">
    <source>
        <dbReference type="EMBL" id="KAG7043132.1"/>
    </source>
</evidence>
<keyword evidence="3" id="KW-1185">Reference proteome</keyword>
<protein>
    <submittedName>
        <fullName evidence="2">Uncharacterized protein</fullName>
    </submittedName>
</protein>
<name>A0A9P7QW01_9PEZI</name>
<dbReference type="AlphaFoldDB" id="A0A9P7QW01"/>
<proteinExistence type="predicted"/>
<feature type="region of interest" description="Disordered" evidence="1">
    <location>
        <begin position="1"/>
        <end position="30"/>
    </location>
</feature>
<comment type="caution">
    <text evidence="2">The sequence shown here is derived from an EMBL/GenBank/DDBJ whole genome shotgun (WGS) entry which is preliminary data.</text>
</comment>
<dbReference type="EMBL" id="JAESDN010000012">
    <property type="protein sequence ID" value="KAG7043132.1"/>
    <property type="molecule type" value="Genomic_DNA"/>
</dbReference>
<organism evidence="2 3">
    <name type="scientific">Colletotrichum scovillei</name>
    <dbReference type="NCBI Taxonomy" id="1209932"/>
    <lineage>
        <taxon>Eukaryota</taxon>
        <taxon>Fungi</taxon>
        <taxon>Dikarya</taxon>
        <taxon>Ascomycota</taxon>
        <taxon>Pezizomycotina</taxon>
        <taxon>Sordariomycetes</taxon>
        <taxon>Hypocreomycetidae</taxon>
        <taxon>Glomerellales</taxon>
        <taxon>Glomerellaceae</taxon>
        <taxon>Colletotrichum</taxon>
        <taxon>Colletotrichum acutatum species complex</taxon>
    </lineage>
</organism>
<sequence>MGRGGSVAARFPDRPPEALGQGVRKTVPGPKSLLSSATGGCQASIYRAPLLSYGGEAST</sequence>
<reference evidence="2" key="1">
    <citation type="submission" date="2021-05" db="EMBL/GenBank/DDBJ databases">
        <title>Comparative genomics of three Colletotrichum scovillei strains and genetic complementation revealed genes involved fungal growth and virulence on chili pepper.</title>
        <authorList>
            <person name="Hsieh D.-K."/>
            <person name="Chuang S.-C."/>
            <person name="Chen C.-Y."/>
            <person name="Chao Y.-T."/>
            <person name="Lu M.-Y.J."/>
            <person name="Lee M.-H."/>
            <person name="Shih M.-C."/>
        </authorList>
    </citation>
    <scope>NUCLEOTIDE SEQUENCE</scope>
    <source>
        <strain evidence="2">Coll-153</strain>
    </source>
</reference>
<evidence type="ECO:0000313" key="3">
    <source>
        <dbReference type="Proteomes" id="UP000699042"/>
    </source>
</evidence>
<dbReference type="Proteomes" id="UP000699042">
    <property type="component" value="Unassembled WGS sequence"/>
</dbReference>
<accession>A0A9P7QW01</accession>
<evidence type="ECO:0000256" key="1">
    <source>
        <dbReference type="SAM" id="MobiDB-lite"/>
    </source>
</evidence>